<dbReference type="KEGG" id="btab:109037811"/>
<evidence type="ECO:0000313" key="2">
    <source>
        <dbReference type="EMBL" id="CAH0767756.1"/>
    </source>
</evidence>
<dbReference type="Gene3D" id="3.40.525.10">
    <property type="entry name" value="CRAL-TRIO lipid binding domain"/>
    <property type="match status" value="1"/>
</dbReference>
<dbReference type="SUPFAM" id="SSF52087">
    <property type="entry name" value="CRAL/TRIO domain"/>
    <property type="match status" value="1"/>
</dbReference>
<evidence type="ECO:0000313" key="3">
    <source>
        <dbReference type="Proteomes" id="UP001152759"/>
    </source>
</evidence>
<feature type="domain" description="CRAL-TRIO" evidence="1">
    <location>
        <begin position="82"/>
        <end position="244"/>
    </location>
</feature>
<dbReference type="PANTHER" id="PTHR10174">
    <property type="entry name" value="ALPHA-TOCOPHEROL TRANSFER PROTEIN-RELATED"/>
    <property type="match status" value="1"/>
</dbReference>
<dbReference type="PRINTS" id="PR00180">
    <property type="entry name" value="CRETINALDHBP"/>
</dbReference>
<dbReference type="SMART" id="SM00516">
    <property type="entry name" value="SEC14"/>
    <property type="match status" value="1"/>
</dbReference>
<dbReference type="SUPFAM" id="SSF46938">
    <property type="entry name" value="CRAL/TRIO N-terminal domain"/>
    <property type="match status" value="1"/>
</dbReference>
<gene>
    <name evidence="2" type="ORF">BEMITA_LOCUS4989</name>
</gene>
<dbReference type="PROSITE" id="PS50191">
    <property type="entry name" value="CRAL_TRIO"/>
    <property type="match status" value="1"/>
</dbReference>
<dbReference type="InterPro" id="IPR036865">
    <property type="entry name" value="CRAL-TRIO_dom_sf"/>
</dbReference>
<dbReference type="EMBL" id="OU963863">
    <property type="protein sequence ID" value="CAH0767756.1"/>
    <property type="molecule type" value="Genomic_DNA"/>
</dbReference>
<dbReference type="Pfam" id="PF00650">
    <property type="entry name" value="CRAL_TRIO"/>
    <property type="match status" value="1"/>
</dbReference>
<reference evidence="2" key="1">
    <citation type="submission" date="2021-12" db="EMBL/GenBank/DDBJ databases">
        <authorList>
            <person name="King R."/>
        </authorList>
    </citation>
    <scope>NUCLEOTIDE SEQUENCE</scope>
</reference>
<organism evidence="2 3">
    <name type="scientific">Bemisia tabaci</name>
    <name type="common">Sweetpotato whitefly</name>
    <name type="synonym">Aleurodes tabaci</name>
    <dbReference type="NCBI Taxonomy" id="7038"/>
    <lineage>
        <taxon>Eukaryota</taxon>
        <taxon>Metazoa</taxon>
        <taxon>Ecdysozoa</taxon>
        <taxon>Arthropoda</taxon>
        <taxon>Hexapoda</taxon>
        <taxon>Insecta</taxon>
        <taxon>Pterygota</taxon>
        <taxon>Neoptera</taxon>
        <taxon>Paraneoptera</taxon>
        <taxon>Hemiptera</taxon>
        <taxon>Sternorrhyncha</taxon>
        <taxon>Aleyrodoidea</taxon>
        <taxon>Aleyrodidae</taxon>
        <taxon>Aleyrodinae</taxon>
        <taxon>Bemisia</taxon>
    </lineage>
</organism>
<dbReference type="GO" id="GO:1902936">
    <property type="term" value="F:phosphatidylinositol bisphosphate binding"/>
    <property type="evidence" value="ECO:0007669"/>
    <property type="project" value="TreeGrafter"/>
</dbReference>
<dbReference type="Proteomes" id="UP001152759">
    <property type="component" value="Chromosome 2"/>
</dbReference>
<dbReference type="InterPro" id="IPR001251">
    <property type="entry name" value="CRAL-TRIO_dom"/>
</dbReference>
<accession>A0A9P0C7Y4</accession>
<name>A0A9P0C7Y4_BEMTA</name>
<protein>
    <recommendedName>
        <fullName evidence="1">CRAL-TRIO domain-containing protein</fullName>
    </recommendedName>
</protein>
<dbReference type="AlphaFoldDB" id="A0A9P0C7Y4"/>
<keyword evidence="3" id="KW-1185">Reference proteome</keyword>
<dbReference type="CDD" id="cd00170">
    <property type="entry name" value="SEC14"/>
    <property type="match status" value="1"/>
</dbReference>
<sequence length="297" mass="34274">MKLKYPCLKRDITIPAEYVPEVESIKAWLKHQPHIPPLSDEFVYTFLHCNYYRPERAKDNIDAYFTVRGQCPELFDNRDVNKLLEQLELYDMAMLPQSTKEGYQVLLYRLKDTDTSKFNFVEALKTFFAWNDVVISERGISEGYIVVFDMNGLSFGHLARVSVQLQAVKKFMVYIQKCHPVRLKSVQVINTAPLIDKILALVKPFMESDLIQMLQLHTSVDTLKETFSLSILPKDYGGEAPSTRQLSDQLKSLIKDSYGKWLKESGQLVAVEKKRVGKPRKEYIGEMEGSFRSLSID</sequence>
<dbReference type="OrthoDB" id="1434354at2759"/>
<dbReference type="PANTHER" id="PTHR10174:SF224">
    <property type="entry name" value="RETINOL-BINDING PROTEIN PINTA"/>
    <property type="match status" value="1"/>
</dbReference>
<dbReference type="InterPro" id="IPR036273">
    <property type="entry name" value="CRAL/TRIO_N_dom_sf"/>
</dbReference>
<dbReference type="GO" id="GO:0016020">
    <property type="term" value="C:membrane"/>
    <property type="evidence" value="ECO:0007669"/>
    <property type="project" value="TreeGrafter"/>
</dbReference>
<evidence type="ECO:0000259" key="1">
    <source>
        <dbReference type="PROSITE" id="PS50191"/>
    </source>
</evidence>
<proteinExistence type="predicted"/>